<keyword evidence="1" id="KW-0732">Signal</keyword>
<keyword evidence="4" id="KW-1185">Reference proteome</keyword>
<dbReference type="Gene3D" id="2.60.120.200">
    <property type="match status" value="1"/>
</dbReference>
<evidence type="ECO:0000259" key="2">
    <source>
        <dbReference type="Pfam" id="PF08787"/>
    </source>
</evidence>
<organism evidence="3 4">
    <name type="scientific">Saprolegnia parasitica (strain CBS 223.65)</name>
    <dbReference type="NCBI Taxonomy" id="695850"/>
    <lineage>
        <taxon>Eukaryota</taxon>
        <taxon>Sar</taxon>
        <taxon>Stramenopiles</taxon>
        <taxon>Oomycota</taxon>
        <taxon>Saprolegniomycetes</taxon>
        <taxon>Saprolegniales</taxon>
        <taxon>Saprolegniaceae</taxon>
        <taxon>Saprolegnia</taxon>
    </lineage>
</organism>
<protein>
    <recommendedName>
        <fullName evidence="2">Alginate lyase 2 domain-containing protein</fullName>
    </recommendedName>
</protein>
<dbReference type="Pfam" id="PF08787">
    <property type="entry name" value="Alginate_lyase2"/>
    <property type="match status" value="1"/>
</dbReference>
<dbReference type="InterPro" id="IPR014895">
    <property type="entry name" value="Alginate_lyase_2"/>
</dbReference>
<reference evidence="3 4" key="1">
    <citation type="journal article" date="2013" name="PLoS Genet.">
        <title>Distinctive expansion of potential virulence genes in the genome of the oomycete fish pathogen Saprolegnia parasitica.</title>
        <authorList>
            <person name="Jiang R.H."/>
            <person name="de Bruijn I."/>
            <person name="Haas B.J."/>
            <person name="Belmonte R."/>
            <person name="Lobach L."/>
            <person name="Christie J."/>
            <person name="van den Ackerveken G."/>
            <person name="Bottin A."/>
            <person name="Bulone V."/>
            <person name="Diaz-Moreno S.M."/>
            <person name="Dumas B."/>
            <person name="Fan L."/>
            <person name="Gaulin E."/>
            <person name="Govers F."/>
            <person name="Grenville-Briggs L.J."/>
            <person name="Horner N.R."/>
            <person name="Levin J.Z."/>
            <person name="Mammella M."/>
            <person name="Meijer H.J."/>
            <person name="Morris P."/>
            <person name="Nusbaum C."/>
            <person name="Oome S."/>
            <person name="Phillips A.J."/>
            <person name="van Rooyen D."/>
            <person name="Rzeszutek E."/>
            <person name="Saraiva M."/>
            <person name="Secombes C.J."/>
            <person name="Seidl M.F."/>
            <person name="Snel B."/>
            <person name="Stassen J.H."/>
            <person name="Sykes S."/>
            <person name="Tripathy S."/>
            <person name="van den Berg H."/>
            <person name="Vega-Arreguin J.C."/>
            <person name="Wawra S."/>
            <person name="Young S.K."/>
            <person name="Zeng Q."/>
            <person name="Dieguez-Uribeondo J."/>
            <person name="Russ C."/>
            <person name="Tyler B.M."/>
            <person name="van West P."/>
        </authorList>
    </citation>
    <scope>NUCLEOTIDE SEQUENCE [LARGE SCALE GENOMIC DNA]</scope>
    <source>
        <strain evidence="3 4">CBS 223.65</strain>
    </source>
</reference>
<dbReference type="KEGG" id="spar:SPRG_07813"/>
<dbReference type="InterPro" id="IPR013320">
    <property type="entry name" value="ConA-like_dom_sf"/>
</dbReference>
<dbReference type="AlphaFoldDB" id="A0A067CJX5"/>
<dbReference type="VEuPathDB" id="FungiDB:SPRG_07813"/>
<sequence>MWKGGLVLAAMASALAAPLPATVLNFRHWVLDLPEATSNAFTVQGDGVAPTTPVDGAHTHNAKYPRVELREAKLNARNASWLRNWDPRLVIARALVVQIKGHKACLMIKVQAASSGGFQIVVANHFYPPPQQLLVLDARYQLGTRFDLKLQLHQGRVLIYYKDMATPAIAAPFQDKIDCRCRNETAKQALCYFKTGNYLQSNTSFDAPSSTSVVHLYKLKASHSNATDPLPSNASTIVKPGFLL</sequence>
<evidence type="ECO:0000256" key="1">
    <source>
        <dbReference type="SAM" id="SignalP"/>
    </source>
</evidence>
<dbReference type="OrthoDB" id="77013at2759"/>
<dbReference type="Proteomes" id="UP000030745">
    <property type="component" value="Unassembled WGS sequence"/>
</dbReference>
<dbReference type="RefSeq" id="XP_012202195.1">
    <property type="nucleotide sequence ID" value="XM_012346805.1"/>
</dbReference>
<name>A0A067CJX5_SAPPC</name>
<feature type="signal peptide" evidence="1">
    <location>
        <begin position="1"/>
        <end position="16"/>
    </location>
</feature>
<feature type="chain" id="PRO_5001638596" description="Alginate lyase 2 domain-containing protein" evidence="1">
    <location>
        <begin position="17"/>
        <end position="244"/>
    </location>
</feature>
<proteinExistence type="predicted"/>
<dbReference type="OMA" id="NASWLRN"/>
<dbReference type="EMBL" id="KK583219">
    <property type="protein sequence ID" value="KDO27102.1"/>
    <property type="molecule type" value="Genomic_DNA"/>
</dbReference>
<evidence type="ECO:0000313" key="3">
    <source>
        <dbReference type="EMBL" id="KDO27102.1"/>
    </source>
</evidence>
<feature type="domain" description="Alginate lyase 2" evidence="2">
    <location>
        <begin position="47"/>
        <end position="223"/>
    </location>
</feature>
<accession>A0A067CJX5</accession>
<gene>
    <name evidence="3" type="ORF">SPRG_07813</name>
</gene>
<dbReference type="SUPFAM" id="SSF49899">
    <property type="entry name" value="Concanavalin A-like lectins/glucanases"/>
    <property type="match status" value="1"/>
</dbReference>
<dbReference type="GeneID" id="24130063"/>
<evidence type="ECO:0000313" key="4">
    <source>
        <dbReference type="Proteomes" id="UP000030745"/>
    </source>
</evidence>